<organism evidence="4 5">
    <name type="scientific">Pseudaquabacterium rugosum</name>
    <dbReference type="NCBI Taxonomy" id="2984194"/>
    <lineage>
        <taxon>Bacteria</taxon>
        <taxon>Pseudomonadati</taxon>
        <taxon>Pseudomonadota</taxon>
        <taxon>Betaproteobacteria</taxon>
        <taxon>Burkholderiales</taxon>
        <taxon>Sphaerotilaceae</taxon>
        <taxon>Pseudaquabacterium</taxon>
    </lineage>
</organism>
<proteinExistence type="predicted"/>
<feature type="chain" id="PRO_5046670088" evidence="2">
    <location>
        <begin position="41"/>
        <end position="203"/>
    </location>
</feature>
<keyword evidence="2" id="KW-0732">Signal</keyword>
<dbReference type="Proteomes" id="UP001368500">
    <property type="component" value="Unassembled WGS sequence"/>
</dbReference>
<comment type="caution">
    <text evidence="4">The sequence shown here is derived from an EMBL/GenBank/DDBJ whole genome shotgun (WGS) entry which is preliminary data.</text>
</comment>
<gene>
    <name evidence="4" type="ORF">AACH11_05415</name>
</gene>
<protein>
    <submittedName>
        <fullName evidence="4">Molybdopterin-dependent oxidoreductase</fullName>
    </submittedName>
</protein>
<sequence length="203" mass="21850">MPPAPACRPCALPSIAITRRQLALGLAGLLLGGAANTAAATTPATPTATPVAEPASGGDGGSRPPRGRVLLTVHSGEGASRREELFDMARLESLPQHAYTTQTPWFKSPKRFSGPLLRDVLAAARAQGTQITAAALNDYKADIPYDDALRHKMLVATRLDGKPMAVRDKGPLFIIYPYDESADLRSERYYSRSVWQLRALSVR</sequence>
<name>A0ABU9B8B1_9BURK</name>
<evidence type="ECO:0000313" key="5">
    <source>
        <dbReference type="Proteomes" id="UP001368500"/>
    </source>
</evidence>
<dbReference type="Pfam" id="PF00174">
    <property type="entry name" value="Oxidored_molyb"/>
    <property type="match status" value="1"/>
</dbReference>
<evidence type="ECO:0000256" key="1">
    <source>
        <dbReference type="SAM" id="MobiDB-lite"/>
    </source>
</evidence>
<evidence type="ECO:0000313" key="4">
    <source>
        <dbReference type="EMBL" id="MEK8025394.1"/>
    </source>
</evidence>
<keyword evidence="5" id="KW-1185">Reference proteome</keyword>
<dbReference type="InterPro" id="IPR000572">
    <property type="entry name" value="OxRdtase_Mopterin-bd_dom"/>
</dbReference>
<dbReference type="InterPro" id="IPR036374">
    <property type="entry name" value="OxRdtase_Mopterin-bd_sf"/>
</dbReference>
<evidence type="ECO:0000256" key="2">
    <source>
        <dbReference type="SAM" id="SignalP"/>
    </source>
</evidence>
<feature type="region of interest" description="Disordered" evidence="1">
    <location>
        <begin position="40"/>
        <end position="67"/>
    </location>
</feature>
<dbReference type="RefSeq" id="WP_341373177.1">
    <property type="nucleotide sequence ID" value="NZ_JBBUTF010000004.1"/>
</dbReference>
<dbReference type="EMBL" id="JBBUTF010000004">
    <property type="protein sequence ID" value="MEK8025394.1"/>
    <property type="molecule type" value="Genomic_DNA"/>
</dbReference>
<evidence type="ECO:0000259" key="3">
    <source>
        <dbReference type="Pfam" id="PF00174"/>
    </source>
</evidence>
<reference evidence="4 5" key="1">
    <citation type="submission" date="2024-04" db="EMBL/GenBank/DDBJ databases">
        <title>Novel species of the genus Ideonella isolated from streams.</title>
        <authorList>
            <person name="Lu H."/>
        </authorList>
    </citation>
    <scope>NUCLEOTIDE SEQUENCE [LARGE SCALE GENOMIC DNA]</scope>
    <source>
        <strain evidence="4 5">BYS139W</strain>
    </source>
</reference>
<dbReference type="Gene3D" id="3.90.420.10">
    <property type="entry name" value="Oxidoreductase, molybdopterin-binding domain"/>
    <property type="match status" value="1"/>
</dbReference>
<feature type="domain" description="Oxidoreductase molybdopterin-binding" evidence="3">
    <location>
        <begin position="100"/>
        <end position="177"/>
    </location>
</feature>
<feature type="signal peptide" evidence="2">
    <location>
        <begin position="1"/>
        <end position="40"/>
    </location>
</feature>
<dbReference type="SUPFAM" id="SSF56524">
    <property type="entry name" value="Oxidoreductase molybdopterin-binding domain"/>
    <property type="match status" value="1"/>
</dbReference>
<accession>A0ABU9B8B1</accession>